<dbReference type="GO" id="GO:0016020">
    <property type="term" value="C:membrane"/>
    <property type="evidence" value="ECO:0007669"/>
    <property type="project" value="UniProtKB-SubCell"/>
</dbReference>
<name>A0A0W8G4L4_9ZZZZ</name>
<sequence>MVPALETALRLFLAGLFAYASLDKIAHPDQFAAIIRDYRLLPQAAVPFTAVVLPWLEAVLALALVLGKWREGALFLSVALLVAFFASLVANMARGLDVSCGCFSTATGSGGNMAWYLVRDGFFVLAGLGAWYLGVWRRRSPDG</sequence>
<organism evidence="7">
    <name type="scientific">hydrocarbon metagenome</name>
    <dbReference type="NCBI Taxonomy" id="938273"/>
    <lineage>
        <taxon>unclassified sequences</taxon>
        <taxon>metagenomes</taxon>
        <taxon>ecological metagenomes</taxon>
    </lineage>
</organism>
<comment type="subcellular location">
    <subcellularLocation>
        <location evidence="1">Membrane</location>
        <topology evidence="1">Multi-pass membrane protein</topology>
    </subcellularLocation>
</comment>
<evidence type="ECO:0000259" key="6">
    <source>
        <dbReference type="Pfam" id="PF07291"/>
    </source>
</evidence>
<keyword evidence="3 5" id="KW-1133">Transmembrane helix</keyword>
<dbReference type="AlphaFoldDB" id="A0A0W8G4L4"/>
<comment type="caution">
    <text evidence="7">The sequence shown here is derived from an EMBL/GenBank/DDBJ whole genome shotgun (WGS) entry which is preliminary data.</text>
</comment>
<dbReference type="InterPro" id="IPR009908">
    <property type="entry name" value="Methylamine_util_MauE"/>
</dbReference>
<feature type="transmembrane region" description="Helical" evidence="5">
    <location>
        <begin position="113"/>
        <end position="133"/>
    </location>
</feature>
<proteinExistence type="predicted"/>
<gene>
    <name evidence="7" type="ORF">ASZ90_002045</name>
</gene>
<keyword evidence="4 5" id="KW-0472">Membrane</keyword>
<evidence type="ECO:0000256" key="4">
    <source>
        <dbReference type="ARBA" id="ARBA00023136"/>
    </source>
</evidence>
<dbReference type="Pfam" id="PF07291">
    <property type="entry name" value="MauE"/>
    <property type="match status" value="1"/>
</dbReference>
<feature type="domain" description="Methylamine utilisation protein MauE" evidence="6">
    <location>
        <begin position="6"/>
        <end position="132"/>
    </location>
</feature>
<evidence type="ECO:0000256" key="1">
    <source>
        <dbReference type="ARBA" id="ARBA00004141"/>
    </source>
</evidence>
<dbReference type="EMBL" id="LNQE01000259">
    <property type="protein sequence ID" value="KUG28085.1"/>
    <property type="molecule type" value="Genomic_DNA"/>
</dbReference>
<dbReference type="GO" id="GO:0030416">
    <property type="term" value="P:methylamine metabolic process"/>
    <property type="evidence" value="ECO:0007669"/>
    <property type="project" value="InterPro"/>
</dbReference>
<reference evidence="7" key="1">
    <citation type="journal article" date="2015" name="Proc. Natl. Acad. Sci. U.S.A.">
        <title>Networks of energetic and metabolic interactions define dynamics in microbial communities.</title>
        <authorList>
            <person name="Embree M."/>
            <person name="Liu J.K."/>
            <person name="Al-Bassam M.M."/>
            <person name="Zengler K."/>
        </authorList>
    </citation>
    <scope>NUCLEOTIDE SEQUENCE</scope>
</reference>
<evidence type="ECO:0000256" key="2">
    <source>
        <dbReference type="ARBA" id="ARBA00022692"/>
    </source>
</evidence>
<feature type="transmembrane region" description="Helical" evidence="5">
    <location>
        <begin position="44"/>
        <end position="66"/>
    </location>
</feature>
<accession>A0A0W8G4L4</accession>
<evidence type="ECO:0000313" key="7">
    <source>
        <dbReference type="EMBL" id="KUG28085.1"/>
    </source>
</evidence>
<evidence type="ECO:0000256" key="3">
    <source>
        <dbReference type="ARBA" id="ARBA00022989"/>
    </source>
</evidence>
<protein>
    <submittedName>
        <fullName evidence="7">Putative methylamine utilization protein maue</fullName>
    </submittedName>
</protein>
<keyword evidence="2 5" id="KW-0812">Transmembrane</keyword>
<evidence type="ECO:0000256" key="5">
    <source>
        <dbReference type="SAM" id="Phobius"/>
    </source>
</evidence>
<feature type="transmembrane region" description="Helical" evidence="5">
    <location>
        <begin position="73"/>
        <end position="93"/>
    </location>
</feature>